<dbReference type="CDD" id="cd22645">
    <property type="entry name" value="BIC1_CID"/>
    <property type="match status" value="1"/>
</dbReference>
<proteinExistence type="predicted"/>
<dbReference type="PANTHER" id="PTHR34207">
    <property type="entry name" value="PROTEIN BIC1"/>
    <property type="match status" value="1"/>
</dbReference>
<dbReference type="GO" id="GO:0009785">
    <property type="term" value="P:blue light signaling pathway"/>
    <property type="evidence" value="ECO:0007669"/>
    <property type="project" value="InterPro"/>
</dbReference>
<dbReference type="OrthoDB" id="672067at2759"/>
<dbReference type="InterPro" id="IPR040374">
    <property type="entry name" value="BIC"/>
</dbReference>
<dbReference type="EMBL" id="BJWL01000012">
    <property type="protein sequence ID" value="GFY97824.1"/>
    <property type="molecule type" value="Genomic_DNA"/>
</dbReference>
<sequence>MMSKKTQSSKTTTTTESNNDLTRSGSKISYPNPPRSGSEEARLTRRACTSSSQDGTTTTTTSISGDNIHVMSGRERLKRHRIEMAGRVWVPDMWGQEGLLKDWIDCTAFDAALVRNNIMSARAALVQEGRIKTSSRLTGVK</sequence>
<feature type="region of interest" description="Disordered" evidence="1">
    <location>
        <begin position="1"/>
        <end position="70"/>
    </location>
</feature>
<reference evidence="2 3" key="1">
    <citation type="submission" date="2019-07" db="EMBL/GenBank/DDBJ databases">
        <title>De Novo Assembly of kiwifruit Actinidia rufa.</title>
        <authorList>
            <person name="Sugita-Konishi S."/>
            <person name="Sato K."/>
            <person name="Mori E."/>
            <person name="Abe Y."/>
            <person name="Kisaki G."/>
            <person name="Hamano K."/>
            <person name="Suezawa K."/>
            <person name="Otani M."/>
            <person name="Fukuda T."/>
            <person name="Manabe T."/>
            <person name="Gomi K."/>
            <person name="Tabuchi M."/>
            <person name="Akimitsu K."/>
            <person name="Kataoka I."/>
        </authorList>
    </citation>
    <scope>NUCLEOTIDE SEQUENCE [LARGE SCALE GENOMIC DNA]</scope>
    <source>
        <strain evidence="3">cv. Fuchu</strain>
    </source>
</reference>
<feature type="compositionally biased region" description="Polar residues" evidence="1">
    <location>
        <begin position="16"/>
        <end position="29"/>
    </location>
</feature>
<protein>
    <submittedName>
        <fullName evidence="2">Uncharacterized protein</fullName>
    </submittedName>
</protein>
<feature type="compositionally biased region" description="Low complexity" evidence="1">
    <location>
        <begin position="1"/>
        <end position="15"/>
    </location>
</feature>
<accession>A0A7J0FGI7</accession>
<gene>
    <name evidence="2" type="ORF">Acr_12g0003650</name>
</gene>
<dbReference type="AlphaFoldDB" id="A0A7J0FGI7"/>
<comment type="caution">
    <text evidence="2">The sequence shown here is derived from an EMBL/GenBank/DDBJ whole genome shotgun (WGS) entry which is preliminary data.</text>
</comment>
<organism evidence="2 3">
    <name type="scientific">Actinidia rufa</name>
    <dbReference type="NCBI Taxonomy" id="165716"/>
    <lineage>
        <taxon>Eukaryota</taxon>
        <taxon>Viridiplantae</taxon>
        <taxon>Streptophyta</taxon>
        <taxon>Embryophyta</taxon>
        <taxon>Tracheophyta</taxon>
        <taxon>Spermatophyta</taxon>
        <taxon>Magnoliopsida</taxon>
        <taxon>eudicotyledons</taxon>
        <taxon>Gunneridae</taxon>
        <taxon>Pentapetalae</taxon>
        <taxon>asterids</taxon>
        <taxon>Ericales</taxon>
        <taxon>Actinidiaceae</taxon>
        <taxon>Actinidia</taxon>
    </lineage>
</organism>
<evidence type="ECO:0000313" key="2">
    <source>
        <dbReference type="EMBL" id="GFY97824.1"/>
    </source>
</evidence>
<evidence type="ECO:0000313" key="3">
    <source>
        <dbReference type="Proteomes" id="UP000585474"/>
    </source>
</evidence>
<dbReference type="Proteomes" id="UP000585474">
    <property type="component" value="Unassembled WGS sequence"/>
</dbReference>
<name>A0A7J0FGI7_9ERIC</name>
<keyword evidence="3" id="KW-1185">Reference proteome</keyword>
<feature type="compositionally biased region" description="Low complexity" evidence="1">
    <location>
        <begin position="49"/>
        <end position="64"/>
    </location>
</feature>
<dbReference type="PANTHER" id="PTHR34207:SF2">
    <property type="entry name" value="PROTEIN BIC1"/>
    <property type="match status" value="1"/>
</dbReference>
<evidence type="ECO:0000256" key="1">
    <source>
        <dbReference type="SAM" id="MobiDB-lite"/>
    </source>
</evidence>